<dbReference type="Proteomes" id="UP001175271">
    <property type="component" value="Unassembled WGS sequence"/>
</dbReference>
<evidence type="ECO:0000256" key="1">
    <source>
        <dbReference type="SAM" id="SignalP"/>
    </source>
</evidence>
<feature type="chain" id="PRO_5041393477" description="Cystatin domain-containing protein" evidence="1">
    <location>
        <begin position="19"/>
        <end position="131"/>
    </location>
</feature>
<protein>
    <recommendedName>
        <fullName evidence="2">Cystatin domain-containing protein</fullName>
    </recommendedName>
</protein>
<dbReference type="SUPFAM" id="SSF54403">
    <property type="entry name" value="Cystatin/monellin"/>
    <property type="match status" value="1"/>
</dbReference>
<dbReference type="EMBL" id="JAUCMV010000003">
    <property type="protein sequence ID" value="KAK0409943.1"/>
    <property type="molecule type" value="Genomic_DNA"/>
</dbReference>
<dbReference type="SMART" id="SM00043">
    <property type="entry name" value="CY"/>
    <property type="match status" value="1"/>
</dbReference>
<comment type="caution">
    <text evidence="3">The sequence shown here is derived from an EMBL/GenBank/DDBJ whole genome shotgun (WGS) entry which is preliminary data.</text>
</comment>
<dbReference type="AlphaFoldDB" id="A0AA39HQ26"/>
<dbReference type="Gene3D" id="3.10.450.10">
    <property type="match status" value="1"/>
</dbReference>
<sequence>MLNMRLFVFLILPLAVLSFSLFGKKTTPAPKDPHLEELKWIAIKEINAKSKDLLNLVPVEIVTDRQNSFRNTLELKVAQSTCLKRTMNHEQLKEKGCKLKKKGKQFIYTLEIYKRAWEKFQSVTIKSVKEL</sequence>
<dbReference type="InterPro" id="IPR000010">
    <property type="entry name" value="Cystatin_dom"/>
</dbReference>
<organism evidence="3 4">
    <name type="scientific">Steinernema hermaphroditum</name>
    <dbReference type="NCBI Taxonomy" id="289476"/>
    <lineage>
        <taxon>Eukaryota</taxon>
        <taxon>Metazoa</taxon>
        <taxon>Ecdysozoa</taxon>
        <taxon>Nematoda</taxon>
        <taxon>Chromadorea</taxon>
        <taxon>Rhabditida</taxon>
        <taxon>Tylenchina</taxon>
        <taxon>Panagrolaimomorpha</taxon>
        <taxon>Strongyloidoidea</taxon>
        <taxon>Steinernematidae</taxon>
        <taxon>Steinernema</taxon>
    </lineage>
</organism>
<reference evidence="3" key="1">
    <citation type="submission" date="2023-06" db="EMBL/GenBank/DDBJ databases">
        <title>Genomic analysis of the entomopathogenic nematode Steinernema hermaphroditum.</title>
        <authorList>
            <person name="Schwarz E.M."/>
            <person name="Heppert J.K."/>
            <person name="Baniya A."/>
            <person name="Schwartz H.T."/>
            <person name="Tan C.-H."/>
            <person name="Antoshechkin I."/>
            <person name="Sternberg P.W."/>
            <person name="Goodrich-Blair H."/>
            <person name="Dillman A.R."/>
        </authorList>
    </citation>
    <scope>NUCLEOTIDE SEQUENCE</scope>
    <source>
        <strain evidence="3">PS9179</strain>
        <tissue evidence="3">Whole animal</tissue>
    </source>
</reference>
<name>A0AA39HQ26_9BILA</name>
<evidence type="ECO:0000259" key="2">
    <source>
        <dbReference type="SMART" id="SM00043"/>
    </source>
</evidence>
<keyword evidence="1" id="KW-0732">Signal</keyword>
<gene>
    <name evidence="3" type="ORF">QR680_004852</name>
</gene>
<accession>A0AA39HQ26</accession>
<dbReference type="GO" id="GO:0004869">
    <property type="term" value="F:cysteine-type endopeptidase inhibitor activity"/>
    <property type="evidence" value="ECO:0007669"/>
    <property type="project" value="InterPro"/>
</dbReference>
<proteinExistence type="predicted"/>
<evidence type="ECO:0000313" key="4">
    <source>
        <dbReference type="Proteomes" id="UP001175271"/>
    </source>
</evidence>
<dbReference type="InterPro" id="IPR046350">
    <property type="entry name" value="Cystatin_sf"/>
</dbReference>
<keyword evidence="4" id="KW-1185">Reference proteome</keyword>
<evidence type="ECO:0000313" key="3">
    <source>
        <dbReference type="EMBL" id="KAK0409943.1"/>
    </source>
</evidence>
<feature type="signal peptide" evidence="1">
    <location>
        <begin position="1"/>
        <end position="18"/>
    </location>
</feature>
<feature type="domain" description="Cystatin" evidence="2">
    <location>
        <begin position="21"/>
        <end position="128"/>
    </location>
</feature>